<evidence type="ECO:0000313" key="1">
    <source>
        <dbReference type="EMBL" id="KAH9415353.1"/>
    </source>
</evidence>
<organism evidence="1 2">
    <name type="scientific">Dermatophagoides pteronyssinus</name>
    <name type="common">European house dust mite</name>
    <dbReference type="NCBI Taxonomy" id="6956"/>
    <lineage>
        <taxon>Eukaryota</taxon>
        <taxon>Metazoa</taxon>
        <taxon>Ecdysozoa</taxon>
        <taxon>Arthropoda</taxon>
        <taxon>Chelicerata</taxon>
        <taxon>Arachnida</taxon>
        <taxon>Acari</taxon>
        <taxon>Acariformes</taxon>
        <taxon>Sarcoptiformes</taxon>
        <taxon>Astigmata</taxon>
        <taxon>Psoroptidia</taxon>
        <taxon>Analgoidea</taxon>
        <taxon>Pyroglyphidae</taxon>
        <taxon>Dermatophagoidinae</taxon>
        <taxon>Dermatophagoides</taxon>
    </lineage>
</organism>
<sequence>MLCKKNASNNNSNRYLLIIEPGLLLSMKISWNIIRSIDRLIERQQSILIDRVEIDIPLRDNEMFFTRSTFHMLYEKFEFCHENGSQNKKKQLMLLIFNKFFH</sequence>
<name>A0ABQ8IYJ4_DERPT</name>
<dbReference type="EMBL" id="NJHN03000098">
    <property type="protein sequence ID" value="KAH9415353.1"/>
    <property type="molecule type" value="Genomic_DNA"/>
</dbReference>
<reference evidence="1 2" key="1">
    <citation type="journal article" date="2018" name="J. Allergy Clin. Immunol.">
        <title>High-quality assembly of Dermatophagoides pteronyssinus genome and transcriptome reveals a wide range of novel allergens.</title>
        <authorList>
            <person name="Liu X.Y."/>
            <person name="Yang K.Y."/>
            <person name="Wang M.Q."/>
            <person name="Kwok J.S."/>
            <person name="Zeng X."/>
            <person name="Yang Z."/>
            <person name="Xiao X.J."/>
            <person name="Lau C.P."/>
            <person name="Li Y."/>
            <person name="Huang Z.M."/>
            <person name="Ba J.G."/>
            <person name="Yim A.K."/>
            <person name="Ouyang C.Y."/>
            <person name="Ngai S.M."/>
            <person name="Chan T.F."/>
            <person name="Leung E.L."/>
            <person name="Liu L."/>
            <person name="Liu Z.G."/>
            <person name="Tsui S.K."/>
        </authorList>
    </citation>
    <scope>NUCLEOTIDE SEQUENCE [LARGE SCALE GENOMIC DNA]</scope>
    <source>
        <strain evidence="1">Derp</strain>
    </source>
</reference>
<evidence type="ECO:0000313" key="2">
    <source>
        <dbReference type="Proteomes" id="UP000887458"/>
    </source>
</evidence>
<protein>
    <submittedName>
        <fullName evidence="1">Uncharacterized protein</fullName>
    </submittedName>
</protein>
<dbReference type="Proteomes" id="UP000887458">
    <property type="component" value="Unassembled WGS sequence"/>
</dbReference>
<accession>A0ABQ8IYJ4</accession>
<gene>
    <name evidence="1" type="ORF">DERP_012649</name>
</gene>
<comment type="caution">
    <text evidence="1">The sequence shown here is derived from an EMBL/GenBank/DDBJ whole genome shotgun (WGS) entry which is preliminary data.</text>
</comment>
<reference evidence="1 2" key="2">
    <citation type="journal article" date="2022" name="Mol. Biol. Evol.">
        <title>Comparative Genomics Reveals Insights into the Divergent Evolution of Astigmatic Mites and Household Pest Adaptations.</title>
        <authorList>
            <person name="Xiong Q."/>
            <person name="Wan A.T."/>
            <person name="Liu X."/>
            <person name="Fung C.S."/>
            <person name="Xiao X."/>
            <person name="Malainual N."/>
            <person name="Hou J."/>
            <person name="Wang L."/>
            <person name="Wang M."/>
            <person name="Yang K.Y."/>
            <person name="Cui Y."/>
            <person name="Leung E.L."/>
            <person name="Nong W."/>
            <person name="Shin S.K."/>
            <person name="Au S.W."/>
            <person name="Jeong K.Y."/>
            <person name="Chew F.T."/>
            <person name="Hui J.H."/>
            <person name="Leung T.F."/>
            <person name="Tungtrongchitr A."/>
            <person name="Zhong N."/>
            <person name="Liu Z."/>
            <person name="Tsui S.K."/>
        </authorList>
    </citation>
    <scope>NUCLEOTIDE SEQUENCE [LARGE SCALE GENOMIC DNA]</scope>
    <source>
        <strain evidence="1">Derp</strain>
    </source>
</reference>
<keyword evidence="2" id="KW-1185">Reference proteome</keyword>
<proteinExistence type="predicted"/>